<organism evidence="2 3">
    <name type="scientific">Klebsormidium nitens</name>
    <name type="common">Green alga</name>
    <name type="synonym">Ulothrix nitens</name>
    <dbReference type="NCBI Taxonomy" id="105231"/>
    <lineage>
        <taxon>Eukaryota</taxon>
        <taxon>Viridiplantae</taxon>
        <taxon>Streptophyta</taxon>
        <taxon>Klebsormidiophyceae</taxon>
        <taxon>Klebsormidiales</taxon>
        <taxon>Klebsormidiaceae</taxon>
        <taxon>Klebsormidium</taxon>
    </lineage>
</organism>
<keyword evidence="1" id="KW-0812">Transmembrane</keyword>
<evidence type="ECO:0000256" key="1">
    <source>
        <dbReference type="SAM" id="Phobius"/>
    </source>
</evidence>
<gene>
    <name evidence="2" type="ORF">KFL_001190050</name>
</gene>
<evidence type="ECO:0000313" key="2">
    <source>
        <dbReference type="EMBL" id="GAQ82662.1"/>
    </source>
</evidence>
<dbReference type="EMBL" id="DF237068">
    <property type="protein sequence ID" value="GAQ82662.1"/>
    <property type="molecule type" value="Genomic_DNA"/>
</dbReference>
<dbReference type="Proteomes" id="UP000054558">
    <property type="component" value="Unassembled WGS sequence"/>
</dbReference>
<dbReference type="SUPFAM" id="SSF52540">
    <property type="entry name" value="P-loop containing nucleoside triphosphate hydrolases"/>
    <property type="match status" value="1"/>
</dbReference>
<dbReference type="AlphaFoldDB" id="A0A0U9HJL5"/>
<keyword evidence="1" id="KW-1133">Transmembrane helix</keyword>
<protein>
    <recommendedName>
        <fullName evidence="4">Sulfotransferase</fullName>
    </recommendedName>
</protein>
<evidence type="ECO:0000313" key="3">
    <source>
        <dbReference type="Proteomes" id="UP000054558"/>
    </source>
</evidence>
<accession>A0A0U9HJL5</accession>
<evidence type="ECO:0008006" key="4">
    <source>
        <dbReference type="Google" id="ProtNLM"/>
    </source>
</evidence>
<dbReference type="InterPro" id="IPR027417">
    <property type="entry name" value="P-loop_NTPase"/>
</dbReference>
<proteinExistence type="predicted"/>
<keyword evidence="1" id="KW-0472">Membrane</keyword>
<reference evidence="2 3" key="1">
    <citation type="journal article" date="2014" name="Nat. Commun.">
        <title>Klebsormidium flaccidum genome reveals primary factors for plant terrestrial adaptation.</title>
        <authorList>
            <person name="Hori K."/>
            <person name="Maruyama F."/>
            <person name="Fujisawa T."/>
            <person name="Togashi T."/>
            <person name="Yamamoto N."/>
            <person name="Seo M."/>
            <person name="Sato S."/>
            <person name="Yamada T."/>
            <person name="Mori H."/>
            <person name="Tajima N."/>
            <person name="Moriyama T."/>
            <person name="Ikeuchi M."/>
            <person name="Watanabe M."/>
            <person name="Wada H."/>
            <person name="Kobayashi K."/>
            <person name="Saito M."/>
            <person name="Masuda T."/>
            <person name="Sasaki-Sekimoto Y."/>
            <person name="Mashiguchi K."/>
            <person name="Awai K."/>
            <person name="Shimojima M."/>
            <person name="Masuda S."/>
            <person name="Iwai M."/>
            <person name="Nobusawa T."/>
            <person name="Narise T."/>
            <person name="Kondo S."/>
            <person name="Saito H."/>
            <person name="Sato R."/>
            <person name="Murakawa M."/>
            <person name="Ihara Y."/>
            <person name="Oshima-Yamada Y."/>
            <person name="Ohtaka K."/>
            <person name="Satoh M."/>
            <person name="Sonobe K."/>
            <person name="Ishii M."/>
            <person name="Ohtani R."/>
            <person name="Kanamori-Sato M."/>
            <person name="Honoki R."/>
            <person name="Miyazaki D."/>
            <person name="Mochizuki H."/>
            <person name="Umetsu J."/>
            <person name="Higashi K."/>
            <person name="Shibata D."/>
            <person name="Kamiya Y."/>
            <person name="Sato N."/>
            <person name="Nakamura Y."/>
            <person name="Tabata S."/>
            <person name="Ida S."/>
            <person name="Kurokawa K."/>
            <person name="Ohta H."/>
        </authorList>
    </citation>
    <scope>NUCLEOTIDE SEQUENCE [LARGE SCALE GENOMIC DNA]</scope>
    <source>
        <strain evidence="2 3">NIES-2285</strain>
    </source>
</reference>
<feature type="transmembrane region" description="Helical" evidence="1">
    <location>
        <begin position="12"/>
        <end position="35"/>
    </location>
</feature>
<name>A0A0U9HJL5_KLENI</name>
<keyword evidence="3" id="KW-1185">Reference proteome</keyword>
<sequence>MKGGGSGMFRSMAWTLVIVLILLASQALFSLFIWVSIPLTQELQVAASCNCATQRRVSQNFEGIALQEIVDLWPHVLRLPGRVLVSARPAVPAYPHAIKRMCVIGERHSGTEWLEEELGAEFQGGEPHRSGMAFENCHRHKHWFHYPGMLEPLVEDGDLIFVVVRNAVDWLLNMAQEPHHAYSHADLPFEEFLTRPWVPDKRTDVCTPDQERYLSTPYYETYSPAFGGPYPAGPVKDVMQLRAMKLDNFLRLQQWVPNAQDRVIFVRYEDMIDREGQGLQDLINEVKSRFEIDGLCRPEKVVDRRKKEAPRQRTAGVDLAQVHDKQNVAGTKFESAQAIRTFFKGTDLELEKKLGYNYDYLLRPST</sequence>
<dbReference type="OrthoDB" id="34984at2759"/>